<protein>
    <submittedName>
        <fullName evidence="2">Uncharacterized protein</fullName>
    </submittedName>
</protein>
<comment type="caution">
    <text evidence="2">The sequence shown here is derived from an EMBL/GenBank/DDBJ whole genome shotgun (WGS) entry which is preliminary data.</text>
</comment>
<dbReference type="EMBL" id="BAABKK010000052">
    <property type="protein sequence ID" value="GAA4655785.1"/>
    <property type="molecule type" value="Genomic_DNA"/>
</dbReference>
<accession>A0ABP8VAV2</accession>
<sequence>MHSPVPWPPIGSRGRRLPCARRQRLRVLAKVQLRAAGPHPAEQQRERLEQRRRIGRQQDAAELVTE</sequence>
<organism evidence="2 3">
    <name type="scientific">Arthrobacter gyeryongensis</name>
    <dbReference type="NCBI Taxonomy" id="1650592"/>
    <lineage>
        <taxon>Bacteria</taxon>
        <taxon>Bacillati</taxon>
        <taxon>Actinomycetota</taxon>
        <taxon>Actinomycetes</taxon>
        <taxon>Micrococcales</taxon>
        <taxon>Micrococcaceae</taxon>
        <taxon>Arthrobacter</taxon>
    </lineage>
</organism>
<gene>
    <name evidence="2" type="ORF">GCM10023346_48940</name>
</gene>
<dbReference type="Proteomes" id="UP001500200">
    <property type="component" value="Unassembled WGS sequence"/>
</dbReference>
<evidence type="ECO:0000313" key="3">
    <source>
        <dbReference type="Proteomes" id="UP001500200"/>
    </source>
</evidence>
<name>A0ABP8VAV2_9MICC</name>
<reference evidence="3" key="1">
    <citation type="journal article" date="2019" name="Int. J. Syst. Evol. Microbiol.">
        <title>The Global Catalogue of Microorganisms (GCM) 10K type strain sequencing project: providing services to taxonomists for standard genome sequencing and annotation.</title>
        <authorList>
            <consortium name="The Broad Institute Genomics Platform"/>
            <consortium name="The Broad Institute Genome Sequencing Center for Infectious Disease"/>
            <person name="Wu L."/>
            <person name="Ma J."/>
        </authorList>
    </citation>
    <scope>NUCLEOTIDE SEQUENCE [LARGE SCALE GENOMIC DNA]</scope>
    <source>
        <strain evidence="3">JCM 18514</strain>
    </source>
</reference>
<evidence type="ECO:0000313" key="2">
    <source>
        <dbReference type="EMBL" id="GAA4655785.1"/>
    </source>
</evidence>
<proteinExistence type="predicted"/>
<keyword evidence="3" id="KW-1185">Reference proteome</keyword>
<feature type="region of interest" description="Disordered" evidence="1">
    <location>
        <begin position="34"/>
        <end position="66"/>
    </location>
</feature>
<evidence type="ECO:0000256" key="1">
    <source>
        <dbReference type="SAM" id="MobiDB-lite"/>
    </source>
</evidence>
<feature type="compositionally biased region" description="Basic and acidic residues" evidence="1">
    <location>
        <begin position="42"/>
        <end position="52"/>
    </location>
</feature>